<reference evidence="1" key="1">
    <citation type="submission" date="2014-05" db="EMBL/GenBank/DDBJ databases">
        <authorList>
            <person name="Chronopoulou M."/>
        </authorList>
    </citation>
    <scope>NUCLEOTIDE SEQUENCE</scope>
    <source>
        <tissue evidence="1">Whole organism</tissue>
    </source>
</reference>
<dbReference type="AlphaFoldDB" id="A0A0K2TZV7"/>
<name>A0A0K2TZV7_LEPSM</name>
<evidence type="ECO:0000313" key="1">
    <source>
        <dbReference type="EMBL" id="CDW31355.1"/>
    </source>
</evidence>
<accession>A0A0K2TZV7</accession>
<proteinExistence type="predicted"/>
<protein>
    <submittedName>
        <fullName evidence="1">Uncharacterized protein</fullName>
    </submittedName>
</protein>
<organism evidence="1">
    <name type="scientific">Lepeophtheirus salmonis</name>
    <name type="common">Salmon louse</name>
    <name type="synonym">Caligus salmonis</name>
    <dbReference type="NCBI Taxonomy" id="72036"/>
    <lineage>
        <taxon>Eukaryota</taxon>
        <taxon>Metazoa</taxon>
        <taxon>Ecdysozoa</taxon>
        <taxon>Arthropoda</taxon>
        <taxon>Crustacea</taxon>
        <taxon>Multicrustacea</taxon>
        <taxon>Hexanauplia</taxon>
        <taxon>Copepoda</taxon>
        <taxon>Siphonostomatoida</taxon>
        <taxon>Caligidae</taxon>
        <taxon>Lepeophtheirus</taxon>
    </lineage>
</organism>
<sequence>MVKILPWLTLAELKCYRNCCFARGGRLHLDGKGNLGCFLPNGKSVV</sequence>
<dbReference type="EMBL" id="HACA01013994">
    <property type="protein sequence ID" value="CDW31355.1"/>
    <property type="molecule type" value="Transcribed_RNA"/>
</dbReference>